<dbReference type="Proteomes" id="UP000176952">
    <property type="component" value="Unassembled WGS sequence"/>
</dbReference>
<dbReference type="AlphaFoldDB" id="A0A1G2B244"/>
<evidence type="ECO:0000313" key="1">
    <source>
        <dbReference type="EMBL" id="OGY83271.1"/>
    </source>
</evidence>
<dbReference type="STRING" id="1798542.A3F54_02830"/>
<comment type="caution">
    <text evidence="1">The sequence shown here is derived from an EMBL/GenBank/DDBJ whole genome shotgun (WGS) entry which is preliminary data.</text>
</comment>
<gene>
    <name evidence="1" type="ORF">A3F54_02830</name>
</gene>
<evidence type="ECO:0008006" key="3">
    <source>
        <dbReference type="Google" id="ProtNLM"/>
    </source>
</evidence>
<organism evidence="1 2">
    <name type="scientific">Candidatus Kerfeldbacteria bacterium RIFCSPHIGHO2_12_FULL_48_17</name>
    <dbReference type="NCBI Taxonomy" id="1798542"/>
    <lineage>
        <taxon>Bacteria</taxon>
        <taxon>Candidatus Kerfeldiibacteriota</taxon>
    </lineage>
</organism>
<evidence type="ECO:0000313" key="2">
    <source>
        <dbReference type="Proteomes" id="UP000176952"/>
    </source>
</evidence>
<dbReference type="EMBL" id="MHKD01000021">
    <property type="protein sequence ID" value="OGY83271.1"/>
    <property type="molecule type" value="Genomic_DNA"/>
</dbReference>
<dbReference type="PANTHER" id="PTHR39166">
    <property type="entry name" value="BLL1166 PROTEIN"/>
    <property type="match status" value="1"/>
</dbReference>
<protein>
    <recommendedName>
        <fullName evidence="3">Nitrate reductase</fullName>
    </recommendedName>
</protein>
<name>A0A1G2B244_9BACT</name>
<proteinExistence type="predicted"/>
<sequence length="182" mass="20896">MKTQQDIIKLIEADDWMMRVLRAVATLQLPDWWIGAGFIRAKVWDTLHGYTKRTPLGDIDVIYFDPADINEAAEKQHEAALKKLMPAEPWSVKNQARMHLVNGDKPYTSSEDALSRWPDTPTCIGARLSPDGHVILTAPHGISDLITMTVRPSPAFMRDLEVYRKRLSRKNWPKKWPRVKIL</sequence>
<dbReference type="PANTHER" id="PTHR39166:SF1">
    <property type="entry name" value="BLL1166 PROTEIN"/>
    <property type="match status" value="1"/>
</dbReference>
<dbReference type="InterPro" id="IPR009267">
    <property type="entry name" value="NTP_transf_6"/>
</dbReference>
<accession>A0A1G2B244</accession>
<dbReference type="Pfam" id="PF06042">
    <property type="entry name" value="NTP_transf_6"/>
    <property type="match status" value="1"/>
</dbReference>
<reference evidence="1 2" key="1">
    <citation type="journal article" date="2016" name="Nat. Commun.">
        <title>Thousands of microbial genomes shed light on interconnected biogeochemical processes in an aquifer system.</title>
        <authorList>
            <person name="Anantharaman K."/>
            <person name="Brown C.T."/>
            <person name="Hug L.A."/>
            <person name="Sharon I."/>
            <person name="Castelle C.J."/>
            <person name="Probst A.J."/>
            <person name="Thomas B.C."/>
            <person name="Singh A."/>
            <person name="Wilkins M.J."/>
            <person name="Karaoz U."/>
            <person name="Brodie E.L."/>
            <person name="Williams K.H."/>
            <person name="Hubbard S.S."/>
            <person name="Banfield J.F."/>
        </authorList>
    </citation>
    <scope>NUCLEOTIDE SEQUENCE [LARGE SCALE GENOMIC DNA]</scope>
</reference>